<keyword evidence="1" id="KW-0472">Membrane</keyword>
<dbReference type="RefSeq" id="WP_103661566.1">
    <property type="nucleotide sequence ID" value="NZ_ML136881.1"/>
</dbReference>
<comment type="caution">
    <text evidence="2">The sequence shown here is derived from an EMBL/GenBank/DDBJ whole genome shotgun (WGS) entry which is preliminary data.</text>
</comment>
<dbReference type="EMBL" id="RXIA01000013">
    <property type="protein sequence ID" value="RVU70760.1"/>
    <property type="molecule type" value="Genomic_DNA"/>
</dbReference>
<sequence>MKTAVHDELAKRTKLIDKIKYLLYAYKAGIIITIFCIACIAFFGGSILSRTKPVLNVAVFTTEKTITSGPNEPIQNKLNQILGVNHFNKRESVQIMSGSTKKIADEMKLQSVLSAGQVDVLVTNLKQFKQLNKQKKGFNALPNKFVRHYSKKDLIYNGQKPVAIKARLVPVFKKTINANDDILCLPTKGEHAKEAIKLLNNLQ</sequence>
<reference evidence="2 3" key="1">
    <citation type="submission" date="2018-12" db="EMBL/GenBank/DDBJ databases">
        <authorList>
            <person name="Meng J."/>
        </authorList>
    </citation>
    <scope>NUCLEOTIDE SEQUENCE [LARGE SCALE GENOMIC DNA]</scope>
    <source>
        <strain evidence="2 3">HT111-2</strain>
    </source>
</reference>
<organism evidence="2 3">
    <name type="scientific">Lactobacillus xujianguonis</name>
    <dbReference type="NCBI Taxonomy" id="2495899"/>
    <lineage>
        <taxon>Bacteria</taxon>
        <taxon>Bacillati</taxon>
        <taxon>Bacillota</taxon>
        <taxon>Bacilli</taxon>
        <taxon>Lactobacillales</taxon>
        <taxon>Lactobacillaceae</taxon>
        <taxon>Lactobacillus</taxon>
    </lineage>
</organism>
<keyword evidence="1" id="KW-0812">Transmembrane</keyword>
<evidence type="ECO:0000313" key="2">
    <source>
        <dbReference type="EMBL" id="RVU70760.1"/>
    </source>
</evidence>
<protein>
    <submittedName>
        <fullName evidence="2">Uncharacterized protein</fullName>
    </submittedName>
</protein>
<proteinExistence type="predicted"/>
<feature type="transmembrane region" description="Helical" evidence="1">
    <location>
        <begin position="21"/>
        <end position="43"/>
    </location>
</feature>
<accession>A0A437SV94</accession>
<keyword evidence="1" id="KW-1133">Transmembrane helix</keyword>
<dbReference type="AlphaFoldDB" id="A0A437SV94"/>
<dbReference type="Proteomes" id="UP000288291">
    <property type="component" value="Unassembled WGS sequence"/>
</dbReference>
<name>A0A437SV94_9LACO</name>
<keyword evidence="3" id="KW-1185">Reference proteome</keyword>
<evidence type="ECO:0000256" key="1">
    <source>
        <dbReference type="SAM" id="Phobius"/>
    </source>
</evidence>
<gene>
    <name evidence="2" type="ORF">EJK17_05815</name>
</gene>
<evidence type="ECO:0000313" key="3">
    <source>
        <dbReference type="Proteomes" id="UP000288291"/>
    </source>
</evidence>